<accession>A0ABU3GA88</accession>
<evidence type="ECO:0000256" key="2">
    <source>
        <dbReference type="ARBA" id="ARBA00022679"/>
    </source>
</evidence>
<keyword evidence="1" id="KW-0328">Glycosyltransferase</keyword>
<dbReference type="NCBIfam" id="TIGR00696">
    <property type="entry name" value="wecG_tagA_cpsF"/>
    <property type="match status" value="1"/>
</dbReference>
<protein>
    <submittedName>
        <fullName evidence="3">WecB/TagA/CpsF family glycosyltransferase</fullName>
    </submittedName>
</protein>
<proteinExistence type="predicted"/>
<dbReference type="Pfam" id="PF03808">
    <property type="entry name" value="Glyco_tran_WecG"/>
    <property type="match status" value="1"/>
</dbReference>
<dbReference type="CDD" id="cd06533">
    <property type="entry name" value="Glyco_transf_WecG_TagA"/>
    <property type="match status" value="1"/>
</dbReference>
<keyword evidence="2" id="KW-0808">Transferase</keyword>
<evidence type="ECO:0000256" key="1">
    <source>
        <dbReference type="ARBA" id="ARBA00022676"/>
    </source>
</evidence>
<dbReference type="InterPro" id="IPR004629">
    <property type="entry name" value="WecG_TagA_CpsF"/>
</dbReference>
<dbReference type="PANTHER" id="PTHR34136">
    <property type="match status" value="1"/>
</dbReference>
<sequence>MTSFDEAVAWLLEQAENGSAVSARFLNAWCVVTASSSSDYAELVQRGGWNFADGFPVAAILKRRARLAKPPHVRGPSVFREALGRSADMPIRHFFLGGSEASVRKLVVEVRRLYPGAQVAGYWSPPYAPFEGEVETRAVEMIRESGANLVWIGLGSPKQDFAGERIAELTGVATAGVGAAFDFMSGKVREAPVWVRRMGVEWLFRLSADPKRLWRRYLVGNFQFMTIVAAQSLSKSRGT</sequence>
<gene>
    <name evidence="3" type="ORF">Q9S71_07755</name>
</gene>
<evidence type="ECO:0000313" key="3">
    <source>
        <dbReference type="EMBL" id="MDT3316719.1"/>
    </source>
</evidence>
<evidence type="ECO:0000313" key="4">
    <source>
        <dbReference type="Proteomes" id="UP001251849"/>
    </source>
</evidence>
<name>A0ABU3GA88_9MICO</name>
<reference evidence="3 4" key="1">
    <citation type="submission" date="2023-08" db="EMBL/GenBank/DDBJ databases">
        <title>Microbacterium aquilitoris sp. nov. and Microbacterium gwkjibeachense sp. nov., isolated from beach.</title>
        <authorList>
            <person name="Lee S.D."/>
            <person name="Yang H."/>
            <person name="Kim I."/>
        </authorList>
    </citation>
    <scope>NUCLEOTIDE SEQUENCE [LARGE SCALE GENOMIC DNA]</scope>
    <source>
        <strain evidence="3 4">KSW4-11</strain>
    </source>
</reference>
<dbReference type="Proteomes" id="UP001251849">
    <property type="component" value="Unassembled WGS sequence"/>
</dbReference>
<keyword evidence="4" id="KW-1185">Reference proteome</keyword>
<dbReference type="PANTHER" id="PTHR34136:SF1">
    <property type="entry name" value="UDP-N-ACETYL-D-MANNOSAMINURONIC ACID TRANSFERASE"/>
    <property type="match status" value="1"/>
</dbReference>
<comment type="caution">
    <text evidence="3">The sequence shown here is derived from an EMBL/GenBank/DDBJ whole genome shotgun (WGS) entry which is preliminary data.</text>
</comment>
<organism evidence="3 4">
    <name type="scientific">Microbacterium gawkjiense</name>
    <dbReference type="NCBI Taxonomy" id="3067309"/>
    <lineage>
        <taxon>Bacteria</taxon>
        <taxon>Bacillati</taxon>
        <taxon>Actinomycetota</taxon>
        <taxon>Actinomycetes</taxon>
        <taxon>Micrococcales</taxon>
        <taxon>Microbacteriaceae</taxon>
        <taxon>Microbacterium</taxon>
    </lineage>
</organism>
<dbReference type="EMBL" id="JAUZVV010000001">
    <property type="protein sequence ID" value="MDT3316719.1"/>
    <property type="molecule type" value="Genomic_DNA"/>
</dbReference>
<dbReference type="RefSeq" id="WP_311861547.1">
    <property type="nucleotide sequence ID" value="NZ_JAUZVV010000001.1"/>
</dbReference>